<dbReference type="Proteomes" id="UP000236291">
    <property type="component" value="Unassembled WGS sequence"/>
</dbReference>
<evidence type="ECO:0000313" key="3">
    <source>
        <dbReference type="Proteomes" id="UP000236291"/>
    </source>
</evidence>
<proteinExistence type="predicted"/>
<dbReference type="EMBL" id="ASHM01031368">
    <property type="protein sequence ID" value="PNX76848.1"/>
    <property type="molecule type" value="Genomic_DNA"/>
</dbReference>
<dbReference type="EMBL" id="ASHM01012764">
    <property type="protein sequence ID" value="PNX94730.1"/>
    <property type="molecule type" value="Genomic_DNA"/>
</dbReference>
<reference evidence="2 3" key="2">
    <citation type="journal article" date="2017" name="Front. Plant Sci.">
        <title>Gene Classification and Mining of Molecular Markers Useful in Red Clover (Trifolium pratense) Breeding.</title>
        <authorList>
            <person name="Istvanek J."/>
            <person name="Dluhosova J."/>
            <person name="Dluhos P."/>
            <person name="Patkova L."/>
            <person name="Nedelnik J."/>
            <person name="Repkova J."/>
        </authorList>
    </citation>
    <scope>NUCLEOTIDE SEQUENCE [LARGE SCALE GENOMIC DNA]</scope>
    <source>
        <strain evidence="3">cv. Tatra</strain>
        <tissue evidence="2">Young leaves</tissue>
    </source>
</reference>
<reference evidence="2 3" key="1">
    <citation type="journal article" date="2014" name="Am. J. Bot.">
        <title>Genome assembly and annotation for red clover (Trifolium pratense; Fabaceae).</title>
        <authorList>
            <person name="Istvanek J."/>
            <person name="Jaros M."/>
            <person name="Krenek A."/>
            <person name="Repkova J."/>
        </authorList>
    </citation>
    <scope>NUCLEOTIDE SEQUENCE [LARGE SCALE GENOMIC DNA]</scope>
    <source>
        <strain evidence="3">cv. Tatra</strain>
        <tissue evidence="2">Young leaves</tissue>
    </source>
</reference>
<gene>
    <name evidence="2" type="ORF">L195_g017908</name>
    <name evidence="1" type="ORF">L195_g032807</name>
</gene>
<accession>A0A2K3MV92</accession>
<evidence type="ECO:0000313" key="2">
    <source>
        <dbReference type="EMBL" id="PNX94730.1"/>
    </source>
</evidence>
<protein>
    <submittedName>
        <fullName evidence="2">Uncharacterized protein</fullName>
    </submittedName>
</protein>
<evidence type="ECO:0000313" key="1">
    <source>
        <dbReference type="EMBL" id="PNX76848.1"/>
    </source>
</evidence>
<comment type="caution">
    <text evidence="2">The sequence shown here is derived from an EMBL/GenBank/DDBJ whole genome shotgun (WGS) entry which is preliminary data.</text>
</comment>
<organism evidence="2 3">
    <name type="scientific">Trifolium pratense</name>
    <name type="common">Red clover</name>
    <dbReference type="NCBI Taxonomy" id="57577"/>
    <lineage>
        <taxon>Eukaryota</taxon>
        <taxon>Viridiplantae</taxon>
        <taxon>Streptophyta</taxon>
        <taxon>Embryophyta</taxon>
        <taxon>Tracheophyta</taxon>
        <taxon>Spermatophyta</taxon>
        <taxon>Magnoliopsida</taxon>
        <taxon>eudicotyledons</taxon>
        <taxon>Gunneridae</taxon>
        <taxon>Pentapetalae</taxon>
        <taxon>rosids</taxon>
        <taxon>fabids</taxon>
        <taxon>Fabales</taxon>
        <taxon>Fabaceae</taxon>
        <taxon>Papilionoideae</taxon>
        <taxon>50 kb inversion clade</taxon>
        <taxon>NPAAA clade</taxon>
        <taxon>Hologalegina</taxon>
        <taxon>IRL clade</taxon>
        <taxon>Trifolieae</taxon>
        <taxon>Trifolium</taxon>
    </lineage>
</organism>
<name>A0A2K3MV92_TRIPR</name>
<sequence>MVHSEAQVNQILDARKLMMILKKMIDDSQSGDKLIFHFVGHSVRKADGNIMIDLGVDHIGNPRGWITGNDTLDLSEAISTSGQNVHRIFYSVVDTDDAVAYQSWSHTWKGYYADFSYSFMRILDRADNEGEDMLTNYEMIRSIDEMLIQREDIQVREGNMRKV</sequence>
<dbReference type="AlphaFoldDB" id="A0A2K3MV92"/>